<accession>A0A7X5R0X4</accession>
<reference evidence="1 2" key="1">
    <citation type="submission" date="2020-02" db="EMBL/GenBank/DDBJ databases">
        <title>Sequencing the genomes of 1000 actinobacteria strains.</title>
        <authorList>
            <person name="Klenk H.-P."/>
        </authorList>
    </citation>
    <scope>NUCLEOTIDE SEQUENCE [LARGE SCALE GENOMIC DNA]</scope>
    <source>
        <strain evidence="1 2">DSM 27960</strain>
    </source>
</reference>
<evidence type="ECO:0000313" key="2">
    <source>
        <dbReference type="Proteomes" id="UP000541033"/>
    </source>
</evidence>
<evidence type="ECO:0000313" key="1">
    <source>
        <dbReference type="EMBL" id="NIH53457.1"/>
    </source>
</evidence>
<proteinExistence type="predicted"/>
<gene>
    <name evidence="1" type="ORF">FHX76_001325</name>
</gene>
<comment type="caution">
    <text evidence="1">The sequence shown here is derived from an EMBL/GenBank/DDBJ whole genome shotgun (WGS) entry which is preliminary data.</text>
</comment>
<name>A0A7X5R0X4_9MICO</name>
<dbReference type="AlphaFoldDB" id="A0A7X5R0X4"/>
<keyword evidence="2" id="KW-1185">Reference proteome</keyword>
<dbReference type="Proteomes" id="UP000541033">
    <property type="component" value="Unassembled WGS sequence"/>
</dbReference>
<dbReference type="EMBL" id="JAAMOX010000001">
    <property type="protein sequence ID" value="NIH53457.1"/>
    <property type="molecule type" value="Genomic_DNA"/>
</dbReference>
<sequence length="79" mass="8744">MISCATSQFIAAHKPTPETLPCYIHEARAFTGSVMLGECGCDTVMPVWFFSSSCRLDSWFQGCLELFNDSGQAVWDQVS</sequence>
<organism evidence="1 2">
    <name type="scientific">Lysinibacter cavernae</name>
    <dbReference type="NCBI Taxonomy" id="1640652"/>
    <lineage>
        <taxon>Bacteria</taxon>
        <taxon>Bacillati</taxon>
        <taxon>Actinomycetota</taxon>
        <taxon>Actinomycetes</taxon>
        <taxon>Micrococcales</taxon>
        <taxon>Microbacteriaceae</taxon>
        <taxon>Lysinibacter</taxon>
    </lineage>
</organism>
<protein>
    <submittedName>
        <fullName evidence="1">Uncharacterized protein</fullName>
    </submittedName>
</protein>